<reference evidence="2 3" key="1">
    <citation type="journal article" date="2021" name="Commun. Biol.">
        <title>The genome of Shorea leprosula (Dipterocarpaceae) highlights the ecological relevance of drought in aseasonal tropical rainforests.</title>
        <authorList>
            <person name="Ng K.K.S."/>
            <person name="Kobayashi M.J."/>
            <person name="Fawcett J.A."/>
            <person name="Hatakeyama M."/>
            <person name="Paape T."/>
            <person name="Ng C.H."/>
            <person name="Ang C.C."/>
            <person name="Tnah L.H."/>
            <person name="Lee C.T."/>
            <person name="Nishiyama T."/>
            <person name="Sese J."/>
            <person name="O'Brien M.J."/>
            <person name="Copetti D."/>
            <person name="Mohd Noor M.I."/>
            <person name="Ong R.C."/>
            <person name="Putra M."/>
            <person name="Sireger I.Z."/>
            <person name="Indrioko S."/>
            <person name="Kosugi Y."/>
            <person name="Izuno A."/>
            <person name="Isagi Y."/>
            <person name="Lee S.L."/>
            <person name="Shimizu K.K."/>
        </authorList>
    </citation>
    <scope>NUCLEOTIDE SEQUENCE [LARGE SCALE GENOMIC DNA]</scope>
    <source>
        <strain evidence="2">214</strain>
    </source>
</reference>
<feature type="region of interest" description="Disordered" evidence="1">
    <location>
        <begin position="118"/>
        <end position="146"/>
    </location>
</feature>
<dbReference type="AlphaFoldDB" id="A0AAV5MW30"/>
<feature type="region of interest" description="Disordered" evidence="1">
    <location>
        <begin position="236"/>
        <end position="295"/>
    </location>
</feature>
<evidence type="ECO:0000313" key="3">
    <source>
        <dbReference type="Proteomes" id="UP001054252"/>
    </source>
</evidence>
<feature type="compositionally biased region" description="Basic and acidic residues" evidence="1">
    <location>
        <begin position="125"/>
        <end position="146"/>
    </location>
</feature>
<dbReference type="CDD" id="cd14688">
    <property type="entry name" value="bZIP_YAP"/>
    <property type="match status" value="1"/>
</dbReference>
<dbReference type="EMBL" id="BPVZ01001711">
    <property type="protein sequence ID" value="GKV53690.1"/>
    <property type="molecule type" value="Genomic_DNA"/>
</dbReference>
<protein>
    <submittedName>
        <fullName evidence="2">Uncharacterized protein</fullName>
    </submittedName>
</protein>
<feature type="compositionally biased region" description="Basic and acidic residues" evidence="1">
    <location>
        <begin position="251"/>
        <end position="260"/>
    </location>
</feature>
<dbReference type="Proteomes" id="UP001054252">
    <property type="component" value="Unassembled WGS sequence"/>
</dbReference>
<gene>
    <name evidence="2" type="ORF">SLEP1_g60207</name>
</gene>
<evidence type="ECO:0000256" key="1">
    <source>
        <dbReference type="SAM" id="MobiDB-lite"/>
    </source>
</evidence>
<dbReference type="PROSITE" id="PS51257">
    <property type="entry name" value="PROKAR_LIPOPROTEIN"/>
    <property type="match status" value="1"/>
</dbReference>
<comment type="caution">
    <text evidence="2">The sequence shown here is derived from an EMBL/GenBank/DDBJ whole genome shotgun (WGS) entry which is preliminary data.</text>
</comment>
<proteinExistence type="predicted"/>
<name>A0AAV5MW30_9ROSI</name>
<keyword evidence="3" id="KW-1185">Reference proteome</keyword>
<organism evidence="2 3">
    <name type="scientific">Rubroshorea leprosula</name>
    <dbReference type="NCBI Taxonomy" id="152421"/>
    <lineage>
        <taxon>Eukaryota</taxon>
        <taxon>Viridiplantae</taxon>
        <taxon>Streptophyta</taxon>
        <taxon>Embryophyta</taxon>
        <taxon>Tracheophyta</taxon>
        <taxon>Spermatophyta</taxon>
        <taxon>Magnoliopsida</taxon>
        <taxon>eudicotyledons</taxon>
        <taxon>Gunneridae</taxon>
        <taxon>Pentapetalae</taxon>
        <taxon>rosids</taxon>
        <taxon>malvids</taxon>
        <taxon>Malvales</taxon>
        <taxon>Dipterocarpaceae</taxon>
        <taxon>Rubroshorea</taxon>
    </lineage>
</organism>
<accession>A0AAV5MW30</accession>
<evidence type="ECO:0000313" key="2">
    <source>
        <dbReference type="EMBL" id="GKV53690.1"/>
    </source>
</evidence>
<sequence>MANSRQPGGFCGGYAGEMGFQSYPNTGTGCDPENLLDDIIELLGSPQNPTMEMQINSQQHRQPDGTIHGNGFPDQTNIYVQTTGTSDSQQHAQPTGKSHQISVSVPLSSDQTNINVQTTRTPRMTPEEQAARKKENDKRFREKKKNEVTEMKDKLKKFEDEVEKLRKEKAEWEHAKVSMEEDLQSVTAVRDELKNNFENLKQECDEAKALYRELLLSHFVPKLILKEKDLRFIKEGDKHDMKPTQYQSSSDEERHSEKEMSAGNLDGDDSEDDNVCKTKKKRAAHSAPSGGRSGKVPKLLCCNATADQRNGSTSNHAAMGRGPYSVAECIRILKTMGGIDYSIVQKARAKFESSNEREYFVELTEGWREDWVKELKTDA</sequence>